<feature type="signal peptide" evidence="4">
    <location>
        <begin position="1"/>
        <end position="29"/>
    </location>
</feature>
<proteinExistence type="inferred from homology"/>
<evidence type="ECO:0000259" key="5">
    <source>
        <dbReference type="Pfam" id="PF13407"/>
    </source>
</evidence>
<dbReference type="Gene3D" id="3.40.50.2300">
    <property type="match status" value="2"/>
</dbReference>
<dbReference type="GO" id="GO:0030288">
    <property type="term" value="C:outer membrane-bounded periplasmic space"/>
    <property type="evidence" value="ECO:0007669"/>
    <property type="project" value="TreeGrafter"/>
</dbReference>
<comment type="similarity">
    <text evidence="2">Belongs to the bacterial solute-binding protein 2 family.</text>
</comment>
<accession>A0A4P2VIC6</accession>
<keyword evidence="3 4" id="KW-0732">Signal</keyword>
<evidence type="ECO:0000313" key="6">
    <source>
        <dbReference type="EMBL" id="BBH52501.1"/>
    </source>
</evidence>
<dbReference type="AlphaFoldDB" id="A0A4P2VIC6"/>
<evidence type="ECO:0000256" key="4">
    <source>
        <dbReference type="SAM" id="SignalP"/>
    </source>
</evidence>
<dbReference type="CDD" id="cd19992">
    <property type="entry name" value="PBP1_ABC_xylose_binding-like"/>
    <property type="match status" value="1"/>
</dbReference>
<dbReference type="RefSeq" id="WP_130607066.1">
    <property type="nucleotide sequence ID" value="NZ_AP019368.1"/>
</dbReference>
<dbReference type="InterPro" id="IPR050555">
    <property type="entry name" value="Bact_Solute-Bind_Prot2"/>
</dbReference>
<evidence type="ECO:0000256" key="1">
    <source>
        <dbReference type="ARBA" id="ARBA00004196"/>
    </source>
</evidence>
<keyword evidence="7" id="KW-1185">Reference proteome</keyword>
<sequence length="343" mass="37646">MNHLTRRLFLRFSSLSLLLSTAFSINAFAAEDIRIGISLPTQRDIVWVRYKQGLEEAAKKLGVKILLQVSDQDASVQASQVENLLSQKVNALIIAPHDASAASTLVERAHKAGIKVISLDRLILNSDLDLYVSFDNPKIGELQGEYLVKNVPKGNYAVFLGAPTDNNSKILHDAAMKHIAPLVKKGDIKIVTEQNIQEWQPSVAQRLMENSLTANKNNINAVLAPNDNTAGGIIQALSSQKLAGKVYVTGQDAELTAAQRIAAGTQSMTIFKDQGKLSELALKIAKDMAEKKPIKATHFTANGNKNVPSVFLEPIIVDKNNIEKEFIQSGFFKKEDVYKFVTK</sequence>
<evidence type="ECO:0000256" key="3">
    <source>
        <dbReference type="ARBA" id="ARBA00022729"/>
    </source>
</evidence>
<dbReference type="Proteomes" id="UP000291236">
    <property type="component" value="Chromosome"/>
</dbReference>
<dbReference type="InterPro" id="IPR028082">
    <property type="entry name" value="Peripla_BP_I"/>
</dbReference>
<dbReference type="Pfam" id="PF13407">
    <property type="entry name" value="Peripla_BP_4"/>
    <property type="match status" value="1"/>
</dbReference>
<evidence type="ECO:0000313" key="7">
    <source>
        <dbReference type="Proteomes" id="UP000291236"/>
    </source>
</evidence>
<dbReference type="OrthoDB" id="9773673at2"/>
<feature type="domain" description="Periplasmic binding protein" evidence="5">
    <location>
        <begin position="35"/>
        <end position="292"/>
    </location>
</feature>
<dbReference type="EMBL" id="AP019368">
    <property type="protein sequence ID" value="BBH52501.1"/>
    <property type="molecule type" value="Genomic_DNA"/>
</dbReference>
<reference evidence="6 7" key="1">
    <citation type="submission" date="2018-12" db="EMBL/GenBank/DDBJ databases">
        <title>Rubrispira sanarue gen. nov., sp., nov., a member of the order Silvanigrellales, isolated from a brackish lake in Hamamatsu Japan.</title>
        <authorList>
            <person name="Maejima Y."/>
            <person name="Iino T."/>
            <person name="Muraguchi Y."/>
            <person name="Fukuda K."/>
            <person name="Nojiri H."/>
            <person name="Ohkuma M."/>
            <person name="Moriuchi R."/>
            <person name="Dohra H."/>
            <person name="Kimbara K."/>
            <person name="Shintani M."/>
        </authorList>
    </citation>
    <scope>NUCLEOTIDE SEQUENCE [LARGE SCALE GENOMIC DNA]</scope>
    <source>
        <strain evidence="6 7">RF1110005</strain>
    </source>
</reference>
<evidence type="ECO:0000256" key="2">
    <source>
        <dbReference type="ARBA" id="ARBA00007639"/>
    </source>
</evidence>
<feature type="chain" id="PRO_5020926127" evidence="4">
    <location>
        <begin position="30"/>
        <end position="343"/>
    </location>
</feature>
<name>A0A4P2VIC6_FLUSA</name>
<dbReference type="GO" id="GO:0030246">
    <property type="term" value="F:carbohydrate binding"/>
    <property type="evidence" value="ECO:0007669"/>
    <property type="project" value="TreeGrafter"/>
</dbReference>
<dbReference type="SUPFAM" id="SSF53822">
    <property type="entry name" value="Periplasmic binding protein-like I"/>
    <property type="match status" value="1"/>
</dbReference>
<gene>
    <name evidence="6" type="ORF">JCM31447_09420</name>
</gene>
<comment type="subcellular location">
    <subcellularLocation>
        <location evidence="1">Cell envelope</location>
    </subcellularLocation>
</comment>
<dbReference type="PANTHER" id="PTHR30036:SF1">
    <property type="entry name" value="D-XYLOSE-BINDING PERIPLASMIC PROTEIN"/>
    <property type="match status" value="1"/>
</dbReference>
<dbReference type="InterPro" id="IPR025997">
    <property type="entry name" value="SBP_2_dom"/>
</dbReference>
<dbReference type="PANTHER" id="PTHR30036">
    <property type="entry name" value="D-XYLOSE-BINDING PERIPLASMIC PROTEIN"/>
    <property type="match status" value="1"/>
</dbReference>
<organism evidence="6 7">
    <name type="scientific">Fluviispira sanaruensis</name>
    <dbReference type="NCBI Taxonomy" id="2493639"/>
    <lineage>
        <taxon>Bacteria</taxon>
        <taxon>Pseudomonadati</taxon>
        <taxon>Bdellovibrionota</taxon>
        <taxon>Oligoflexia</taxon>
        <taxon>Silvanigrellales</taxon>
        <taxon>Silvanigrellaceae</taxon>
        <taxon>Fluviispira</taxon>
    </lineage>
</organism>
<protein>
    <submittedName>
        <fullName evidence="6">Xylose ABC transporter substrate-binding protein</fullName>
    </submittedName>
</protein>
<dbReference type="KEGG" id="sbf:JCM31447_09420"/>